<evidence type="ECO:0000256" key="1">
    <source>
        <dbReference type="SAM" id="MobiDB-lite"/>
    </source>
</evidence>
<dbReference type="PIRSF" id="PIRSF007313">
    <property type="entry name" value="PhnI"/>
    <property type="match status" value="1"/>
</dbReference>
<dbReference type="InterPro" id="IPR008773">
    <property type="entry name" value="PhnI"/>
</dbReference>
<dbReference type="GO" id="GO:0016829">
    <property type="term" value="F:lyase activity"/>
    <property type="evidence" value="ECO:0007669"/>
    <property type="project" value="UniProtKB-KW"/>
</dbReference>
<reference evidence="2" key="1">
    <citation type="submission" date="2020-10" db="EMBL/GenBank/DDBJ databases">
        <title>Diversity and distribution of actinomycetes associated with coral in the coast of Hainan.</title>
        <authorList>
            <person name="Li F."/>
        </authorList>
    </citation>
    <scope>NUCLEOTIDE SEQUENCE</scope>
    <source>
        <strain evidence="2">HNM0983</strain>
    </source>
</reference>
<feature type="region of interest" description="Disordered" evidence="1">
    <location>
        <begin position="172"/>
        <end position="197"/>
    </location>
</feature>
<dbReference type="GO" id="GO:0019634">
    <property type="term" value="P:organic phosphonate metabolic process"/>
    <property type="evidence" value="ECO:0007669"/>
    <property type="project" value="InterPro"/>
</dbReference>
<feature type="region of interest" description="Disordered" evidence="1">
    <location>
        <begin position="126"/>
        <end position="154"/>
    </location>
</feature>
<evidence type="ECO:0000313" key="3">
    <source>
        <dbReference type="Proteomes" id="UP000598360"/>
    </source>
</evidence>
<keyword evidence="3" id="KW-1185">Reference proteome</keyword>
<dbReference type="RefSeq" id="WP_193930343.1">
    <property type="nucleotide sequence ID" value="NZ_JADEYC010000045.1"/>
</dbReference>
<sequence length="370" mass="41098">MGYSGVRGGMDAILAAERLVRRRRDHADAEWASTEQIVLRFRLAVDRIMGEAGLYDPHVAADAFRQAEGDVLEAAHLVRAYRSTLPRLAVTEPVDPDQMTVLRRIVPAHRTPDGPQLLGRTTDYTGRLLERPDGPPEQPEPAETPADDGGTAEQRHPRRFLDLLRELDLAVQHDPPADDPEPFDITRAAARPPAPRSAVLSSMARAETGALVGLWYRSILGPDGDVHEITLGDTRHGRIRLHVRHPHTGNPVSFGRIRVTEAEGIEDLDGAEEDRTRFDVGYGLCFGHNERKAIAMANLDIAWRRAGPDSPLEQLLLLTTDGLDSGGFLEHLKLPHYVTFRSMVDRKLARRTADAPQQPRVPEPFGEECR</sequence>
<feature type="region of interest" description="Disordered" evidence="1">
    <location>
        <begin position="351"/>
        <end position="370"/>
    </location>
</feature>
<dbReference type="EMBL" id="JADEYC010000045">
    <property type="protein sequence ID" value="MBE9376536.1"/>
    <property type="molecule type" value="Genomic_DNA"/>
</dbReference>
<protein>
    <submittedName>
        <fullName evidence="2">Carbon-phosphorus lyase complex subunit PhnI</fullName>
    </submittedName>
</protein>
<gene>
    <name evidence="2" type="ORF">IQ251_18960</name>
</gene>
<proteinExistence type="predicted"/>
<dbReference type="Proteomes" id="UP000598360">
    <property type="component" value="Unassembled WGS sequence"/>
</dbReference>
<evidence type="ECO:0000313" key="2">
    <source>
        <dbReference type="EMBL" id="MBE9376536.1"/>
    </source>
</evidence>
<organism evidence="2 3">
    <name type="scientific">Saccharopolyspora montiporae</name>
    <dbReference type="NCBI Taxonomy" id="2781240"/>
    <lineage>
        <taxon>Bacteria</taxon>
        <taxon>Bacillati</taxon>
        <taxon>Actinomycetota</taxon>
        <taxon>Actinomycetes</taxon>
        <taxon>Pseudonocardiales</taxon>
        <taxon>Pseudonocardiaceae</taxon>
        <taxon>Saccharopolyspora</taxon>
    </lineage>
</organism>
<dbReference type="AlphaFoldDB" id="A0A929FZ60"/>
<name>A0A929FZ60_9PSEU</name>
<keyword evidence="2" id="KW-0456">Lyase</keyword>
<dbReference type="Pfam" id="PF05861">
    <property type="entry name" value="PhnI"/>
    <property type="match status" value="1"/>
</dbReference>
<accession>A0A929FZ60</accession>
<comment type="caution">
    <text evidence="2">The sequence shown here is derived from an EMBL/GenBank/DDBJ whole genome shotgun (WGS) entry which is preliminary data.</text>
</comment>